<proteinExistence type="predicted"/>
<dbReference type="GO" id="GO:0016747">
    <property type="term" value="F:acyltransferase activity, transferring groups other than amino-acyl groups"/>
    <property type="evidence" value="ECO:0007669"/>
    <property type="project" value="InterPro"/>
</dbReference>
<dbReference type="AlphaFoldDB" id="A0A7G1I2D3"/>
<keyword evidence="3" id="KW-1185">Reference proteome</keyword>
<protein>
    <submittedName>
        <fullName evidence="2">N-acetyltransferase</fullName>
    </submittedName>
</protein>
<dbReference type="PROSITE" id="PS51186">
    <property type="entry name" value="GNAT"/>
    <property type="match status" value="1"/>
</dbReference>
<evidence type="ECO:0000259" key="1">
    <source>
        <dbReference type="PROSITE" id="PS51186"/>
    </source>
</evidence>
<dbReference type="Proteomes" id="UP000594042">
    <property type="component" value="Chromosome"/>
</dbReference>
<evidence type="ECO:0000313" key="3">
    <source>
        <dbReference type="Proteomes" id="UP000594042"/>
    </source>
</evidence>
<keyword evidence="2" id="KW-0808">Transferase</keyword>
<dbReference type="SUPFAM" id="SSF55729">
    <property type="entry name" value="Acyl-CoA N-acyltransferases (Nat)"/>
    <property type="match status" value="1"/>
</dbReference>
<dbReference type="KEGG" id="copr:Cop2CBH44_28710"/>
<sequence>MGWIINPIYIFFYNSMELNFVRIKDSSCTSFSEAMDLYRVSFPIYEQRYFRNQMQILEKSDYHFCSIYEGENFVGILLYWETGTYIYIEHFAIKSQLRGKNYGSEALKLLIRDSSKTVILEIDPPKDEISVRRKYFYERVGFVSNPYIHIHPPYRKDFSGHSLIVMSYPSLLTTMMYNDFVSYLKSICIP</sequence>
<feature type="domain" description="N-acetyltransferase" evidence="1">
    <location>
        <begin position="21"/>
        <end position="171"/>
    </location>
</feature>
<organism evidence="2 3">
    <name type="scientific">Coprobacter secundus subsp. similis</name>
    <dbReference type="NCBI Taxonomy" id="2751153"/>
    <lineage>
        <taxon>Bacteria</taxon>
        <taxon>Pseudomonadati</taxon>
        <taxon>Bacteroidota</taxon>
        <taxon>Bacteroidia</taxon>
        <taxon>Bacteroidales</taxon>
        <taxon>Barnesiellaceae</taxon>
        <taxon>Coprobacter</taxon>
    </lineage>
</organism>
<evidence type="ECO:0000313" key="2">
    <source>
        <dbReference type="EMBL" id="BCI64518.1"/>
    </source>
</evidence>
<gene>
    <name evidence="2" type="ORF">Cop2CBH44_28710</name>
</gene>
<name>A0A7G1I2D3_9BACT</name>
<dbReference type="Gene3D" id="3.40.630.30">
    <property type="match status" value="1"/>
</dbReference>
<dbReference type="Pfam" id="PF00583">
    <property type="entry name" value="Acetyltransf_1"/>
    <property type="match status" value="1"/>
</dbReference>
<accession>A0A7G1I2D3</accession>
<dbReference type="CDD" id="cd04301">
    <property type="entry name" value="NAT_SF"/>
    <property type="match status" value="1"/>
</dbReference>
<dbReference type="EMBL" id="AP023322">
    <property type="protein sequence ID" value="BCI64518.1"/>
    <property type="molecule type" value="Genomic_DNA"/>
</dbReference>
<dbReference type="InterPro" id="IPR000182">
    <property type="entry name" value="GNAT_dom"/>
</dbReference>
<reference evidence="3" key="1">
    <citation type="submission" date="2020-07" db="EMBL/GenBank/DDBJ databases">
        <title>Complete genome sequencing of Coprobacter sp. strain 2CBH44.</title>
        <authorList>
            <person name="Sakamoto M."/>
            <person name="Murakami T."/>
            <person name="Mori H."/>
        </authorList>
    </citation>
    <scope>NUCLEOTIDE SEQUENCE [LARGE SCALE GENOMIC DNA]</scope>
    <source>
        <strain evidence="3">2CBH44</strain>
    </source>
</reference>
<dbReference type="InterPro" id="IPR016181">
    <property type="entry name" value="Acyl_CoA_acyltransferase"/>
</dbReference>